<dbReference type="SUPFAM" id="SSF48726">
    <property type="entry name" value="Immunoglobulin"/>
    <property type="match status" value="2"/>
</dbReference>
<dbReference type="PANTHER" id="PTHR23268:SF38">
    <property type="entry name" value="T CELL RECEPTOR BETA VARIABLE 14"/>
    <property type="match status" value="1"/>
</dbReference>
<evidence type="ECO:0000313" key="5">
    <source>
        <dbReference type="Ensembl" id="ENSECAP00000000413.2"/>
    </source>
</evidence>
<keyword evidence="6" id="KW-1185">Reference proteome</keyword>
<keyword evidence="1 3" id="KW-0732">Signal</keyword>
<dbReference type="SMART" id="SM00406">
    <property type="entry name" value="IGv"/>
    <property type="match status" value="2"/>
</dbReference>
<dbReference type="InterPro" id="IPR007110">
    <property type="entry name" value="Ig-like_dom"/>
</dbReference>
<dbReference type="Pfam" id="PF07686">
    <property type="entry name" value="V-set"/>
    <property type="match status" value="2"/>
</dbReference>
<dbReference type="OMA" id="CDITSRH"/>
<proteinExistence type="predicted"/>
<dbReference type="PROSITE" id="PS50835">
    <property type="entry name" value="IG_LIKE"/>
    <property type="match status" value="1"/>
</dbReference>
<dbReference type="InterPro" id="IPR003599">
    <property type="entry name" value="Ig_sub"/>
</dbReference>
<reference evidence="5" key="3">
    <citation type="submission" date="2025-09" db="UniProtKB">
        <authorList>
            <consortium name="Ensembl"/>
        </authorList>
    </citation>
    <scope>IDENTIFICATION</scope>
    <source>
        <strain evidence="5">Thoroughbred</strain>
    </source>
</reference>
<keyword evidence="2" id="KW-0391">Immunity</keyword>
<dbReference type="InterPro" id="IPR050413">
    <property type="entry name" value="TCR_beta_variable"/>
</dbReference>
<sequence>MGTRLLCCLTFCLLGTDHTKAGVCQSPRNRVSERGQDVAFKCDPISEHTQLCWYRETLGKGLEFLMYFQDDFASDTSGMLKDQFSAERPEGSSPILKIQHTEQGDSAVYLCQQLSHNMAPSLPSSPQTLMCYLSSWLPGSRIKKLPALPSSRGTSAMGSAILLTGGGQETTFHILEQITLGHTSAGVTQFPSHRVVEKKQSVTLRCDPVPGHQALFWYQRAVGKEITFLIYFLRENKQDESGMSNKRFSAERTNGTFSTLKIQPAELEDSGVYFCASSQDTVLQSHSLPV</sequence>
<evidence type="ECO:0000259" key="4">
    <source>
        <dbReference type="PROSITE" id="PS50835"/>
    </source>
</evidence>
<accession>F7CBP4</accession>
<dbReference type="InParanoid" id="F7CBP4"/>
<dbReference type="InterPro" id="IPR013106">
    <property type="entry name" value="Ig_V-set"/>
</dbReference>
<dbReference type="PANTHER" id="PTHR23268">
    <property type="entry name" value="T-CELL RECEPTOR BETA CHAIN"/>
    <property type="match status" value="1"/>
</dbReference>
<dbReference type="InterPro" id="IPR013783">
    <property type="entry name" value="Ig-like_fold"/>
</dbReference>
<name>F7CBP4_HORSE</name>
<feature type="signal peptide" evidence="3">
    <location>
        <begin position="1"/>
        <end position="21"/>
    </location>
</feature>
<evidence type="ECO:0000256" key="3">
    <source>
        <dbReference type="SAM" id="SignalP"/>
    </source>
</evidence>
<dbReference type="SMART" id="SM00409">
    <property type="entry name" value="IG"/>
    <property type="match status" value="2"/>
</dbReference>
<dbReference type="GO" id="GO:0005886">
    <property type="term" value="C:plasma membrane"/>
    <property type="evidence" value="ECO:0000318"/>
    <property type="project" value="GO_Central"/>
</dbReference>
<dbReference type="Ensembl" id="ENSECAT00000000531.3">
    <property type="protein sequence ID" value="ENSECAP00000000413.2"/>
    <property type="gene ID" value="ENSECAG00000010934.4"/>
</dbReference>
<dbReference type="STRING" id="9796.ENSECAP00000000413"/>
<dbReference type="AlphaFoldDB" id="F7CBP4"/>
<feature type="domain" description="Ig-like" evidence="4">
    <location>
        <begin position="185"/>
        <end position="290"/>
    </location>
</feature>
<dbReference type="GO" id="GO:0007166">
    <property type="term" value="P:cell surface receptor signaling pathway"/>
    <property type="evidence" value="ECO:0000318"/>
    <property type="project" value="GO_Central"/>
</dbReference>
<dbReference type="PaxDb" id="9796-ENSECAP00000000413"/>
<dbReference type="SMR" id="F7CBP4"/>
<evidence type="ECO:0000256" key="2">
    <source>
        <dbReference type="ARBA" id="ARBA00022859"/>
    </source>
</evidence>
<protein>
    <recommendedName>
        <fullName evidence="4">Ig-like domain-containing protein</fullName>
    </recommendedName>
</protein>
<organism evidence="5 6">
    <name type="scientific">Equus caballus</name>
    <name type="common">Horse</name>
    <dbReference type="NCBI Taxonomy" id="9796"/>
    <lineage>
        <taxon>Eukaryota</taxon>
        <taxon>Metazoa</taxon>
        <taxon>Chordata</taxon>
        <taxon>Craniata</taxon>
        <taxon>Vertebrata</taxon>
        <taxon>Euteleostomi</taxon>
        <taxon>Mammalia</taxon>
        <taxon>Eutheria</taxon>
        <taxon>Laurasiatheria</taxon>
        <taxon>Perissodactyla</taxon>
        <taxon>Equidae</taxon>
        <taxon>Equus</taxon>
    </lineage>
</organism>
<dbReference type="GO" id="GO:0002376">
    <property type="term" value="P:immune system process"/>
    <property type="evidence" value="ECO:0007669"/>
    <property type="project" value="UniProtKB-KW"/>
</dbReference>
<dbReference type="HOGENOM" id="CLU_077975_9_4_1"/>
<reference evidence="5 6" key="1">
    <citation type="journal article" date="2009" name="Science">
        <title>Genome sequence, comparative analysis, and population genetics of the domestic horse.</title>
        <authorList>
            <consortium name="Broad Institute Genome Sequencing Platform"/>
            <consortium name="Broad Institute Whole Genome Assembly Team"/>
            <person name="Wade C.M."/>
            <person name="Giulotto E."/>
            <person name="Sigurdsson S."/>
            <person name="Zoli M."/>
            <person name="Gnerre S."/>
            <person name="Imsland F."/>
            <person name="Lear T.L."/>
            <person name="Adelson D.L."/>
            <person name="Bailey E."/>
            <person name="Bellone R.R."/>
            <person name="Bloecker H."/>
            <person name="Distl O."/>
            <person name="Edgar R.C."/>
            <person name="Garber M."/>
            <person name="Leeb T."/>
            <person name="Mauceli E."/>
            <person name="MacLeod J.N."/>
            <person name="Penedo M.C.T."/>
            <person name="Raison J.M."/>
            <person name="Sharpe T."/>
            <person name="Vogel J."/>
            <person name="Andersson L."/>
            <person name="Antczak D.F."/>
            <person name="Biagi T."/>
            <person name="Binns M.M."/>
            <person name="Chowdhary B.P."/>
            <person name="Coleman S.J."/>
            <person name="Della Valle G."/>
            <person name="Fryc S."/>
            <person name="Guerin G."/>
            <person name="Hasegawa T."/>
            <person name="Hill E.W."/>
            <person name="Jurka J."/>
            <person name="Kiialainen A."/>
            <person name="Lindgren G."/>
            <person name="Liu J."/>
            <person name="Magnani E."/>
            <person name="Mickelson J.R."/>
            <person name="Murray J."/>
            <person name="Nergadze S.G."/>
            <person name="Onofrio R."/>
            <person name="Pedroni S."/>
            <person name="Piras M.F."/>
            <person name="Raudsepp T."/>
            <person name="Rocchi M."/>
            <person name="Roeed K.H."/>
            <person name="Ryder O.A."/>
            <person name="Searle S."/>
            <person name="Skow L."/>
            <person name="Swinburne J.E."/>
            <person name="Syvaenen A.C."/>
            <person name="Tozaki T."/>
            <person name="Valberg S.J."/>
            <person name="Vaudin M."/>
            <person name="White J.R."/>
            <person name="Zody M.C."/>
            <person name="Lander E.S."/>
            <person name="Lindblad-Toh K."/>
        </authorList>
    </citation>
    <scope>NUCLEOTIDE SEQUENCE [LARGE SCALE GENOMIC DNA]</scope>
    <source>
        <strain evidence="5 6">Thoroughbred</strain>
    </source>
</reference>
<feature type="chain" id="PRO_5018726573" description="Ig-like domain-containing protein" evidence="3">
    <location>
        <begin position="22"/>
        <end position="290"/>
    </location>
</feature>
<evidence type="ECO:0000313" key="6">
    <source>
        <dbReference type="Proteomes" id="UP000002281"/>
    </source>
</evidence>
<dbReference type="InterPro" id="IPR036179">
    <property type="entry name" value="Ig-like_dom_sf"/>
</dbReference>
<reference evidence="5" key="2">
    <citation type="submission" date="2025-08" db="UniProtKB">
        <authorList>
            <consortium name="Ensembl"/>
        </authorList>
    </citation>
    <scope>IDENTIFICATION</scope>
    <source>
        <strain evidence="5">Thoroughbred</strain>
    </source>
</reference>
<evidence type="ECO:0000256" key="1">
    <source>
        <dbReference type="ARBA" id="ARBA00022729"/>
    </source>
</evidence>
<dbReference type="Gene3D" id="2.60.40.10">
    <property type="entry name" value="Immunoglobulins"/>
    <property type="match status" value="2"/>
</dbReference>
<dbReference type="Proteomes" id="UP000002281">
    <property type="component" value="Chromosome 4"/>
</dbReference>
<dbReference type="GeneTree" id="ENSGT00940000154460"/>
<dbReference type="Bgee" id="ENSECAG00000010934">
    <property type="expression patterns" value="Expressed in leukocyte and 8 other cell types or tissues"/>
</dbReference>